<evidence type="ECO:0000313" key="3">
    <source>
        <dbReference type="Proteomes" id="UP000026962"/>
    </source>
</evidence>
<dbReference type="Gramene" id="OPUNC04G06810.1">
    <property type="protein sequence ID" value="OPUNC04G06810.1"/>
    <property type="gene ID" value="OPUNC04G06810"/>
</dbReference>
<feature type="compositionally biased region" description="Low complexity" evidence="1">
    <location>
        <begin position="144"/>
        <end position="165"/>
    </location>
</feature>
<dbReference type="AlphaFoldDB" id="A0A0E0KP80"/>
<feature type="region of interest" description="Disordered" evidence="1">
    <location>
        <begin position="49"/>
        <end position="81"/>
    </location>
</feature>
<name>A0A0E0KP80_ORYPU</name>
<evidence type="ECO:0008006" key="4">
    <source>
        <dbReference type="Google" id="ProtNLM"/>
    </source>
</evidence>
<proteinExistence type="predicted"/>
<feature type="compositionally biased region" description="Gly residues" evidence="1">
    <location>
        <begin position="121"/>
        <end position="136"/>
    </location>
</feature>
<sequence>MERGEGGSPAFIDDEGGAARHRLGMEVAAPGVLAGLDRRWRFGGRRRLAATRGQRVGAASCGGGESSGRRQETAGGGGKAAAAAKMAAAALASGVPRCAPGCGDGGAVVAWQRRVERAAQEGGGGAHGGNDGGSGAHGERGETVTDTVSASRVSASTVSTSCVSSGPASMEEGQGHTR</sequence>
<keyword evidence="3" id="KW-1185">Reference proteome</keyword>
<dbReference type="HOGENOM" id="CLU_1512943_0_0_1"/>
<dbReference type="EnsemblPlants" id="OPUNC04G06810.1">
    <property type="protein sequence ID" value="OPUNC04G06810.1"/>
    <property type="gene ID" value="OPUNC04G06810"/>
</dbReference>
<feature type="region of interest" description="Disordered" evidence="1">
    <location>
        <begin position="114"/>
        <end position="178"/>
    </location>
</feature>
<protein>
    <recommendedName>
        <fullName evidence="4">DUF834 domain-containing protein</fullName>
    </recommendedName>
</protein>
<evidence type="ECO:0000313" key="2">
    <source>
        <dbReference type="EnsemblPlants" id="OPUNC04G06810.1"/>
    </source>
</evidence>
<reference evidence="2" key="1">
    <citation type="submission" date="2015-04" db="UniProtKB">
        <authorList>
            <consortium name="EnsemblPlants"/>
        </authorList>
    </citation>
    <scope>IDENTIFICATION</scope>
</reference>
<reference evidence="2" key="2">
    <citation type="submission" date="2018-05" db="EMBL/GenBank/DDBJ databases">
        <title>OpunRS2 (Oryza punctata Reference Sequence Version 2).</title>
        <authorList>
            <person name="Zhang J."/>
            <person name="Kudrna D."/>
            <person name="Lee S."/>
            <person name="Talag J."/>
            <person name="Welchert J."/>
            <person name="Wing R.A."/>
        </authorList>
    </citation>
    <scope>NUCLEOTIDE SEQUENCE [LARGE SCALE GENOMIC DNA]</scope>
</reference>
<dbReference type="Proteomes" id="UP000026962">
    <property type="component" value="Chromosome 4"/>
</dbReference>
<accession>A0A0E0KP80</accession>
<organism evidence="2">
    <name type="scientific">Oryza punctata</name>
    <name type="common">Red rice</name>
    <dbReference type="NCBI Taxonomy" id="4537"/>
    <lineage>
        <taxon>Eukaryota</taxon>
        <taxon>Viridiplantae</taxon>
        <taxon>Streptophyta</taxon>
        <taxon>Embryophyta</taxon>
        <taxon>Tracheophyta</taxon>
        <taxon>Spermatophyta</taxon>
        <taxon>Magnoliopsida</taxon>
        <taxon>Liliopsida</taxon>
        <taxon>Poales</taxon>
        <taxon>Poaceae</taxon>
        <taxon>BOP clade</taxon>
        <taxon>Oryzoideae</taxon>
        <taxon>Oryzeae</taxon>
        <taxon>Oryzinae</taxon>
        <taxon>Oryza</taxon>
    </lineage>
</organism>
<evidence type="ECO:0000256" key="1">
    <source>
        <dbReference type="SAM" id="MobiDB-lite"/>
    </source>
</evidence>